<protein>
    <submittedName>
        <fullName evidence="1">Uncharacterized protein</fullName>
    </submittedName>
</protein>
<dbReference type="KEGG" id="mmau:NCTC10168_00304"/>
<dbReference type="AlphaFoldDB" id="A0A449B486"/>
<proteinExistence type="predicted"/>
<evidence type="ECO:0000313" key="2">
    <source>
        <dbReference type="Proteomes" id="UP000290243"/>
    </source>
</evidence>
<dbReference type="Proteomes" id="UP000290243">
    <property type="component" value="Chromosome"/>
</dbReference>
<gene>
    <name evidence="1" type="ORF">NCTC10168_00304</name>
</gene>
<keyword evidence="2" id="KW-1185">Reference proteome</keyword>
<evidence type="ECO:0000313" key="1">
    <source>
        <dbReference type="EMBL" id="VEU75386.1"/>
    </source>
</evidence>
<reference evidence="1 2" key="1">
    <citation type="submission" date="2019-01" db="EMBL/GenBank/DDBJ databases">
        <authorList>
            <consortium name="Pathogen Informatics"/>
        </authorList>
    </citation>
    <scope>NUCLEOTIDE SEQUENCE [LARGE SCALE GENOMIC DNA]</scope>
    <source>
        <strain evidence="1 2">NCTC10168</strain>
    </source>
</reference>
<sequence length="51" mass="6042">MKIVINRKIRNIKELDIYGINDVFEWDGEEYKVFLNQNDNDLIAILNNCAI</sequence>
<accession>A0A449B486</accession>
<name>A0A449B486_9BACT</name>
<dbReference type="EMBL" id="LR215037">
    <property type="protein sequence ID" value="VEU75386.1"/>
    <property type="molecule type" value="Genomic_DNA"/>
</dbReference>
<dbReference type="RefSeq" id="WP_156924217.1">
    <property type="nucleotide sequence ID" value="NZ_LR215037.1"/>
</dbReference>
<organism evidence="1 2">
    <name type="scientific">Mycoplasmopsis maculosa</name>
    <dbReference type="NCBI Taxonomy" id="114885"/>
    <lineage>
        <taxon>Bacteria</taxon>
        <taxon>Bacillati</taxon>
        <taxon>Mycoplasmatota</taxon>
        <taxon>Mycoplasmoidales</taxon>
        <taxon>Metamycoplasmataceae</taxon>
        <taxon>Mycoplasmopsis</taxon>
    </lineage>
</organism>